<dbReference type="GO" id="GO:0006313">
    <property type="term" value="P:DNA transposition"/>
    <property type="evidence" value="ECO:0007669"/>
    <property type="project" value="InterPro"/>
</dbReference>
<name>A0A518HFK6_9BACT</name>
<evidence type="ECO:0000313" key="2">
    <source>
        <dbReference type="EMBL" id="QDV39623.1"/>
    </source>
</evidence>
<reference evidence="2 3" key="1">
    <citation type="submission" date="2019-02" db="EMBL/GenBank/DDBJ databases">
        <title>Deep-cultivation of Planctomycetes and their phenomic and genomic characterization uncovers novel biology.</title>
        <authorList>
            <person name="Wiegand S."/>
            <person name="Jogler M."/>
            <person name="Boedeker C."/>
            <person name="Pinto D."/>
            <person name="Vollmers J."/>
            <person name="Rivas-Marin E."/>
            <person name="Kohn T."/>
            <person name="Peeters S.H."/>
            <person name="Heuer A."/>
            <person name="Rast P."/>
            <person name="Oberbeckmann S."/>
            <person name="Bunk B."/>
            <person name="Jeske O."/>
            <person name="Meyerdierks A."/>
            <person name="Storesund J.E."/>
            <person name="Kallscheuer N."/>
            <person name="Luecker S."/>
            <person name="Lage O.M."/>
            <person name="Pohl T."/>
            <person name="Merkel B.J."/>
            <person name="Hornburger P."/>
            <person name="Mueller R.-W."/>
            <person name="Bruemmer F."/>
            <person name="Labrenz M."/>
            <person name="Spormann A.M."/>
            <person name="Op den Camp H."/>
            <person name="Overmann J."/>
            <person name="Amann R."/>
            <person name="Jetten M.S.M."/>
            <person name="Mascher T."/>
            <person name="Medema M.H."/>
            <person name="Devos D.P."/>
            <person name="Kaster A.-K."/>
            <person name="Ovreas L."/>
            <person name="Rohde M."/>
            <person name="Galperin M.Y."/>
            <person name="Jogler C."/>
        </authorList>
    </citation>
    <scope>NUCLEOTIDE SEQUENCE [LARGE SCALE GENOMIC DNA]</scope>
    <source>
        <strain evidence="2 3">ElP</strain>
        <plasmid evidence="3">pelp_4</plasmid>
    </source>
</reference>
<dbReference type="EMBL" id="CP036430">
    <property type="protein sequence ID" value="QDV39623.1"/>
    <property type="molecule type" value="Genomic_DNA"/>
</dbReference>
<dbReference type="KEGG" id="tpla:ElP_75950"/>
<geneLocation type="plasmid" evidence="3">
    <name>pelp_4</name>
</geneLocation>
<evidence type="ECO:0000313" key="3">
    <source>
        <dbReference type="Proteomes" id="UP000317835"/>
    </source>
</evidence>
<accession>A0A518HFK6</accession>
<sequence length="332" mass="38416">MTEEAQRAALAALVHAISRLDATLHWGDGRTSASDGQRFALPRKVLQQTYSTRFSDFALEFYSFVADNYAPFYSLPIECTDRDSAFVLDGLCYNESDLELEEHYTDTHGYTEINFAAFAMLGRRFCPRIRGLRKQRLYRLDAGRDYGPLAGLVSRADRTIDPQVIVEQWDRMGQFYASLERGHTTASVALKRLASCTAKNRFYRANRDLGRIFKTEFLLSYLCEPQLRSRIRRGLLKVEQLHALARDVYYGRRGRINARELHEQMNSCSCLTLILACVIYWQAKEISRVVRWCQPEDDKDKLDIALLEHVSPIEWDNVILYGQYVLDRAQVR</sequence>
<feature type="domain" description="Tn3 transposase DDE" evidence="1">
    <location>
        <begin position="2"/>
        <end position="324"/>
    </location>
</feature>
<organism evidence="2 3">
    <name type="scientific">Tautonia plasticadhaerens</name>
    <dbReference type="NCBI Taxonomy" id="2527974"/>
    <lineage>
        <taxon>Bacteria</taxon>
        <taxon>Pseudomonadati</taxon>
        <taxon>Planctomycetota</taxon>
        <taxon>Planctomycetia</taxon>
        <taxon>Isosphaerales</taxon>
        <taxon>Isosphaeraceae</taxon>
        <taxon>Tautonia</taxon>
    </lineage>
</organism>
<proteinExistence type="predicted"/>
<dbReference type="Proteomes" id="UP000317835">
    <property type="component" value="Plasmid pElP_4"/>
</dbReference>
<gene>
    <name evidence="2" type="ORF">ElP_75950</name>
</gene>
<keyword evidence="2" id="KW-0614">Plasmid</keyword>
<protein>
    <submittedName>
        <fullName evidence="2">Tn3 transposase DDE domain protein</fullName>
    </submittedName>
</protein>
<dbReference type="Pfam" id="PF01526">
    <property type="entry name" value="DDE_Tnp_Tn3"/>
    <property type="match status" value="1"/>
</dbReference>
<dbReference type="InterPro" id="IPR002513">
    <property type="entry name" value="Tn3_Tnp_DDE_dom"/>
</dbReference>
<evidence type="ECO:0000259" key="1">
    <source>
        <dbReference type="Pfam" id="PF01526"/>
    </source>
</evidence>
<dbReference type="AlphaFoldDB" id="A0A518HFK6"/>
<keyword evidence="3" id="KW-1185">Reference proteome</keyword>
<dbReference type="GO" id="GO:0004803">
    <property type="term" value="F:transposase activity"/>
    <property type="evidence" value="ECO:0007669"/>
    <property type="project" value="InterPro"/>
</dbReference>